<dbReference type="EMBL" id="JAUOPU010000002">
    <property type="protein sequence ID" value="MDO6541387.1"/>
    <property type="molecule type" value="Genomic_DNA"/>
</dbReference>
<evidence type="ECO:0000256" key="1">
    <source>
        <dbReference type="SAM" id="SignalP"/>
    </source>
</evidence>
<proteinExistence type="predicted"/>
<feature type="chain" id="PRO_5043812762" evidence="1">
    <location>
        <begin position="21"/>
        <end position="225"/>
    </location>
</feature>
<comment type="caution">
    <text evidence="2">The sequence shown here is derived from an EMBL/GenBank/DDBJ whole genome shotgun (WGS) entry which is preliminary data.</text>
</comment>
<evidence type="ECO:0000313" key="2">
    <source>
        <dbReference type="EMBL" id="MDO6541387.1"/>
    </source>
</evidence>
<organism evidence="2 3">
    <name type="scientific">Photobacterium sanguinicancri</name>
    <dbReference type="NCBI Taxonomy" id="875932"/>
    <lineage>
        <taxon>Bacteria</taxon>
        <taxon>Pseudomonadati</taxon>
        <taxon>Pseudomonadota</taxon>
        <taxon>Gammaproteobacteria</taxon>
        <taxon>Vibrionales</taxon>
        <taxon>Vibrionaceae</taxon>
        <taxon>Photobacterium</taxon>
    </lineage>
</organism>
<dbReference type="Pfam" id="PF11659">
    <property type="entry name" value="DUF3261"/>
    <property type="match status" value="1"/>
</dbReference>
<name>A0AAW7XZI0_9GAMM</name>
<sequence length="225" mass="24904">MLSKAIKPFSTALCAGLLLNALTGCSSQPMQQQANLIEIAPKVSVTIPTPEDLGYRLTASQLISAQWGEPAEQKQQQQLPVQLEVDQNKVALAGFSSWGARILTLSYQDQIIEASVLTGLETTLPKPEQVLFNLMITLWPIESWQPHLAQIGWQLTESNQQRQLFDDKGNLVADIHYQSNEIPVAPAQTARDPSRSYLDGTITFSNHQLGYTITIKTLSHTQQPL</sequence>
<dbReference type="InterPro" id="IPR021675">
    <property type="entry name" value="DUF3261"/>
</dbReference>
<reference evidence="2" key="1">
    <citation type="submission" date="2023-07" db="EMBL/GenBank/DDBJ databases">
        <title>Genome content predicts the carbon catabolic preferences of heterotrophic bacteria.</title>
        <authorList>
            <person name="Gralka M."/>
        </authorList>
    </citation>
    <scope>NUCLEOTIDE SEQUENCE</scope>
    <source>
        <strain evidence="2">G2M05</strain>
    </source>
</reference>
<dbReference type="Proteomes" id="UP001170624">
    <property type="component" value="Unassembled WGS sequence"/>
</dbReference>
<dbReference type="AlphaFoldDB" id="A0AAW7XZI0"/>
<accession>A0AAW7XZI0</accession>
<feature type="signal peptide" evidence="1">
    <location>
        <begin position="1"/>
        <end position="20"/>
    </location>
</feature>
<dbReference type="PROSITE" id="PS51257">
    <property type="entry name" value="PROKAR_LIPOPROTEIN"/>
    <property type="match status" value="1"/>
</dbReference>
<dbReference type="RefSeq" id="WP_303498120.1">
    <property type="nucleotide sequence ID" value="NZ_JAUOPU010000002.1"/>
</dbReference>
<evidence type="ECO:0000313" key="3">
    <source>
        <dbReference type="Proteomes" id="UP001170624"/>
    </source>
</evidence>
<protein>
    <submittedName>
        <fullName evidence="2">DUF3261 domain-containing protein</fullName>
    </submittedName>
</protein>
<gene>
    <name evidence="2" type="ORF">Q4568_02515</name>
</gene>
<keyword evidence="1" id="KW-0732">Signal</keyword>